<dbReference type="Gene3D" id="3.20.20.100">
    <property type="entry name" value="NADP-dependent oxidoreductase domain"/>
    <property type="match status" value="1"/>
</dbReference>
<dbReference type="InterPro" id="IPR036812">
    <property type="entry name" value="NAD(P)_OxRdtase_dom_sf"/>
</dbReference>
<dbReference type="SUPFAM" id="SSF51430">
    <property type="entry name" value="NAD(P)-linked oxidoreductase"/>
    <property type="match status" value="1"/>
</dbReference>
<feature type="domain" description="NADP-dependent oxidoreductase" evidence="2">
    <location>
        <begin position="16"/>
        <end position="309"/>
    </location>
</feature>
<dbReference type="HOGENOM" id="CLU_023205_2_0_11"/>
<dbReference type="InterPro" id="IPR023210">
    <property type="entry name" value="NADP_OxRdtase_dom"/>
</dbReference>
<dbReference type="PANTHER" id="PTHR43364">
    <property type="entry name" value="NADH-SPECIFIC METHYLGLYOXAL REDUCTASE-RELATED"/>
    <property type="match status" value="1"/>
</dbReference>
<dbReference type="PANTHER" id="PTHR43364:SF4">
    <property type="entry name" value="NAD(P)-LINKED OXIDOREDUCTASE SUPERFAMILY PROTEIN"/>
    <property type="match status" value="1"/>
</dbReference>
<dbReference type="eggNOG" id="COG0667">
    <property type="taxonomic scope" value="Bacteria"/>
</dbReference>
<dbReference type="FunFam" id="3.20.20.100:FF:000004">
    <property type="entry name" value="Oxidoreductase, aldo/keto reductase"/>
    <property type="match status" value="1"/>
</dbReference>
<dbReference type="EMBL" id="CP009896">
    <property type="protein sequence ID" value="AIY19519.1"/>
    <property type="molecule type" value="Genomic_DNA"/>
</dbReference>
<dbReference type="OrthoDB" id="3664926at2"/>
<organism evidence="3 4">
    <name type="scientific">Nocardioides simplex</name>
    <name type="common">Arthrobacter simplex</name>
    <dbReference type="NCBI Taxonomy" id="2045"/>
    <lineage>
        <taxon>Bacteria</taxon>
        <taxon>Bacillati</taxon>
        <taxon>Actinomycetota</taxon>
        <taxon>Actinomycetes</taxon>
        <taxon>Propionibacteriales</taxon>
        <taxon>Nocardioidaceae</taxon>
        <taxon>Pimelobacter</taxon>
    </lineage>
</organism>
<gene>
    <name evidence="3" type="ORF">KR76_27060</name>
</gene>
<dbReference type="InterPro" id="IPR050523">
    <property type="entry name" value="AKR_Detox_Biosynth"/>
</dbReference>
<sequence length="311" mass="32643">MDKRTLGTGGPELSVLGLGCNNFGMKLDAAQTREVVAAALDAGITHFDTAEMYGGGRSEEFLGAALGSRRDDVVIASKYLPRPQDEVYAPGALARRIREGVEGSLRRLGTDRIDVYYQHYPDTEAPDDEVVTTLDELVRAGKVRHLATSNVSAERIAGQAAAARERGLATFTGVQIEWNLLSRAVEAEVVPAARAEGLGVVPYFPLASGLLTGKYAAGQPYPDGSRFAVIPFFAEVATDDNFAAVARLAALAESRGHDLVTLAFGWLLAQDGVTSVIAGASTPGQVVANAAALGWTLTADDLAAVDAALRG</sequence>
<dbReference type="Proteomes" id="UP000030300">
    <property type="component" value="Chromosome"/>
</dbReference>
<keyword evidence="1" id="KW-0560">Oxidoreductase</keyword>
<dbReference type="KEGG" id="psim:KR76_27060"/>
<name>A0A0A1DQA8_NOCSI</name>
<evidence type="ECO:0000313" key="3">
    <source>
        <dbReference type="EMBL" id="AIY19519.1"/>
    </source>
</evidence>
<keyword evidence="4" id="KW-1185">Reference proteome</keyword>
<dbReference type="PRINTS" id="PR00069">
    <property type="entry name" value="ALDKETRDTASE"/>
</dbReference>
<dbReference type="InterPro" id="IPR020471">
    <property type="entry name" value="AKR"/>
</dbReference>
<reference evidence="3 4" key="1">
    <citation type="journal article" date="2015" name="Genome Announc.">
        <title>Complete Genome Sequence of Steroid-Transforming Nocardioides simplex VKM Ac-2033D.</title>
        <authorList>
            <person name="Shtratnikova V.Y."/>
            <person name="Schelkunov M.I."/>
            <person name="Pekov Y.A."/>
            <person name="Fokina V.V."/>
            <person name="Logacheva M.D."/>
            <person name="Sokolov S.L."/>
            <person name="Bragin E.Y."/>
            <person name="Ashapkin V.V."/>
            <person name="Donova M.V."/>
        </authorList>
    </citation>
    <scope>NUCLEOTIDE SEQUENCE [LARGE SCALE GENOMIC DNA]</scope>
    <source>
        <strain evidence="3 4">VKM Ac-2033D</strain>
    </source>
</reference>
<dbReference type="AlphaFoldDB" id="A0A0A1DQA8"/>
<dbReference type="GeneID" id="96612397"/>
<dbReference type="STRING" id="2045.KR76_27060"/>
<dbReference type="Pfam" id="PF00248">
    <property type="entry name" value="Aldo_ket_red"/>
    <property type="match status" value="1"/>
</dbReference>
<protein>
    <submittedName>
        <fullName evidence="3">Oxidoreductase</fullName>
    </submittedName>
</protein>
<evidence type="ECO:0000259" key="2">
    <source>
        <dbReference type="Pfam" id="PF00248"/>
    </source>
</evidence>
<dbReference type="RefSeq" id="WP_038682798.1">
    <property type="nucleotide sequence ID" value="NZ_BJMC01000016.1"/>
</dbReference>
<dbReference type="GO" id="GO:0005829">
    <property type="term" value="C:cytosol"/>
    <property type="evidence" value="ECO:0007669"/>
    <property type="project" value="UniProtKB-ARBA"/>
</dbReference>
<proteinExistence type="predicted"/>
<evidence type="ECO:0000313" key="4">
    <source>
        <dbReference type="Proteomes" id="UP000030300"/>
    </source>
</evidence>
<evidence type="ECO:0000256" key="1">
    <source>
        <dbReference type="ARBA" id="ARBA00023002"/>
    </source>
</evidence>
<accession>A0A0A1DQA8</accession>
<dbReference type="GO" id="GO:0016491">
    <property type="term" value="F:oxidoreductase activity"/>
    <property type="evidence" value="ECO:0007669"/>
    <property type="project" value="UniProtKB-KW"/>
</dbReference>